<dbReference type="Proteomes" id="UP001050691">
    <property type="component" value="Unassembled WGS sequence"/>
</dbReference>
<gene>
    <name evidence="3" type="ORF">Clacol_007958</name>
</gene>
<dbReference type="AlphaFoldDB" id="A0AAV5AIW8"/>
<dbReference type="Gene3D" id="3.40.50.12780">
    <property type="entry name" value="N-terminal domain of ligase-like"/>
    <property type="match status" value="2"/>
</dbReference>
<reference evidence="3" key="1">
    <citation type="submission" date="2021-10" db="EMBL/GenBank/DDBJ databases">
        <title>De novo Genome Assembly of Clathrus columnatus (Basidiomycota, Fungi) Using Illumina and Nanopore Sequence Data.</title>
        <authorList>
            <person name="Ogiso-Tanaka E."/>
            <person name="Itagaki H."/>
            <person name="Hosoya T."/>
            <person name="Hosaka K."/>
        </authorList>
    </citation>
    <scope>NUCLEOTIDE SEQUENCE</scope>
    <source>
        <strain evidence="3">MO-923</strain>
    </source>
</reference>
<dbReference type="InterPro" id="IPR042099">
    <property type="entry name" value="ANL_N_sf"/>
</dbReference>
<dbReference type="SUPFAM" id="SSF56801">
    <property type="entry name" value="Acetyl-CoA synthetase-like"/>
    <property type="match status" value="1"/>
</dbReference>
<keyword evidence="1" id="KW-0596">Phosphopantetheine</keyword>
<keyword evidence="4" id="KW-1185">Reference proteome</keyword>
<evidence type="ECO:0000256" key="1">
    <source>
        <dbReference type="ARBA" id="ARBA00022450"/>
    </source>
</evidence>
<accession>A0AAV5AIW8</accession>
<comment type="caution">
    <text evidence="3">The sequence shown here is derived from an EMBL/GenBank/DDBJ whole genome shotgun (WGS) entry which is preliminary data.</text>
</comment>
<organism evidence="3 4">
    <name type="scientific">Clathrus columnatus</name>
    <dbReference type="NCBI Taxonomy" id="1419009"/>
    <lineage>
        <taxon>Eukaryota</taxon>
        <taxon>Fungi</taxon>
        <taxon>Dikarya</taxon>
        <taxon>Basidiomycota</taxon>
        <taxon>Agaricomycotina</taxon>
        <taxon>Agaricomycetes</taxon>
        <taxon>Phallomycetidae</taxon>
        <taxon>Phallales</taxon>
        <taxon>Clathraceae</taxon>
        <taxon>Clathrus</taxon>
    </lineage>
</organism>
<keyword evidence="2" id="KW-0597">Phosphoprotein</keyword>
<evidence type="ECO:0000313" key="4">
    <source>
        <dbReference type="Proteomes" id="UP001050691"/>
    </source>
</evidence>
<evidence type="ECO:0008006" key="5">
    <source>
        <dbReference type="Google" id="ProtNLM"/>
    </source>
</evidence>
<dbReference type="Pfam" id="PF23562">
    <property type="entry name" value="AMP-binding_C_3"/>
    <property type="match status" value="1"/>
</dbReference>
<protein>
    <recommendedName>
        <fullName evidence="5">AMP-dependent synthetase/ligase domain-containing protein</fullName>
    </recommendedName>
</protein>
<evidence type="ECO:0000313" key="3">
    <source>
        <dbReference type="EMBL" id="GJJ13702.1"/>
    </source>
</evidence>
<name>A0AAV5AIW8_9AGAM</name>
<evidence type="ECO:0000256" key="2">
    <source>
        <dbReference type="ARBA" id="ARBA00022553"/>
    </source>
</evidence>
<dbReference type="InterPro" id="IPR051414">
    <property type="entry name" value="Adenylate-forming_Reductase"/>
</dbReference>
<dbReference type="PANTHER" id="PTHR43439">
    <property type="entry name" value="PHENYLACETATE-COENZYME A LIGASE"/>
    <property type="match status" value="1"/>
</dbReference>
<proteinExistence type="predicted"/>
<sequence length="459" mass="51301">MTYASHLSFIKTIAAQSPNQLLFKLPILEPSEPNSGGHTILGWKDITYSQFLSDVERLAKYWLNVLGYADGHGSTIGLWMAGMTYTDVVHLFSLMTAGFVPHTLDLNFQVFTIIALDSDELADKALDDMPLPSDRQDKAGNDIIMMHHTSGSTSGRPKIVRLTQSWFSAALVQMKNAGCIVLTPWVDFTPEELLQIIKECKINTIHQFSALLNRTLREATTNLELELALKSLEFIGHTGSSIGKEESKWAIEHEIPLRDLFGSTETGVLMASLTNDTILYPIKLPGIVYEFWPVDATRVGLTSSGLFELVIPRVSLDCPFFCDPKEGHHRTKDLFEEVHPGAYKYRGRLDDMIKMENASICDTRYIETQVSDSCKDLISCCVVVGSNRPSPVLLVEPLSDDIDRTKLKEKIGTKVQLINKNSYSHERIDPSHILIVQRGGLPRTSAGRKPFSRFEGSKE</sequence>
<dbReference type="EMBL" id="BPWL01000009">
    <property type="protein sequence ID" value="GJJ13702.1"/>
    <property type="molecule type" value="Genomic_DNA"/>
</dbReference>
<dbReference type="PANTHER" id="PTHR43439:SF2">
    <property type="entry name" value="ENZYME, PUTATIVE (JCVI)-RELATED"/>
    <property type="match status" value="1"/>
</dbReference>